<dbReference type="Proteomes" id="UP000272400">
    <property type="component" value="Unassembled WGS sequence"/>
</dbReference>
<dbReference type="AlphaFoldDB" id="A0A3N1DAN6"/>
<accession>A0A3N1DAN6</accession>
<evidence type="ECO:0000313" key="1">
    <source>
        <dbReference type="EMBL" id="ROO90587.1"/>
    </source>
</evidence>
<gene>
    <name evidence="1" type="ORF">EDD29_8318</name>
</gene>
<name>A0A3N1DAN6_9ACTN</name>
<evidence type="ECO:0000313" key="2">
    <source>
        <dbReference type="Proteomes" id="UP000272400"/>
    </source>
</evidence>
<reference evidence="1 2" key="1">
    <citation type="submission" date="2018-11" db="EMBL/GenBank/DDBJ databases">
        <title>Sequencing the genomes of 1000 actinobacteria strains.</title>
        <authorList>
            <person name="Klenk H.-P."/>
        </authorList>
    </citation>
    <scope>NUCLEOTIDE SEQUENCE [LARGE SCALE GENOMIC DNA]</scope>
    <source>
        <strain evidence="1 2">DSM 44254</strain>
    </source>
</reference>
<keyword evidence="2" id="KW-1185">Reference proteome</keyword>
<organism evidence="1 2">
    <name type="scientific">Actinocorallia herbida</name>
    <dbReference type="NCBI Taxonomy" id="58109"/>
    <lineage>
        <taxon>Bacteria</taxon>
        <taxon>Bacillati</taxon>
        <taxon>Actinomycetota</taxon>
        <taxon>Actinomycetes</taxon>
        <taxon>Streptosporangiales</taxon>
        <taxon>Thermomonosporaceae</taxon>
        <taxon>Actinocorallia</taxon>
    </lineage>
</organism>
<comment type="caution">
    <text evidence="1">The sequence shown here is derived from an EMBL/GenBank/DDBJ whole genome shotgun (WGS) entry which is preliminary data.</text>
</comment>
<sequence length="102" mass="11768">MTHLAAVILADIDTASRWWLDRSLNAPDPVASWRLFDDIIRPMVAHWSSGEDQATRFARMVTTLLQRLDEEPDRLETFLRITEANFMTMGWHDLAADLRTPS</sequence>
<proteinExistence type="predicted"/>
<protein>
    <submittedName>
        <fullName evidence="1">Uncharacterized protein</fullName>
    </submittedName>
</protein>
<dbReference type="EMBL" id="RJKE01000001">
    <property type="protein sequence ID" value="ROO90587.1"/>
    <property type="molecule type" value="Genomic_DNA"/>
</dbReference>